<accession>A0A4P5PBR6</accession>
<organism evidence="7 8">
    <name type="scientific">Enterococcus florum</name>
    <dbReference type="NCBI Taxonomy" id="2480627"/>
    <lineage>
        <taxon>Bacteria</taxon>
        <taxon>Bacillati</taxon>
        <taxon>Bacillota</taxon>
        <taxon>Bacilli</taxon>
        <taxon>Lactobacillales</taxon>
        <taxon>Enterococcaceae</taxon>
        <taxon>Enterococcus</taxon>
    </lineage>
</organism>
<dbReference type="Gene3D" id="3.30.160.110">
    <property type="entry name" value="Siroheme synthase, domain 2"/>
    <property type="match status" value="1"/>
</dbReference>
<dbReference type="UniPathway" id="UPA00262">
    <property type="reaction ID" value="UER00222"/>
</dbReference>
<dbReference type="Gene3D" id="3.40.50.720">
    <property type="entry name" value="NAD(P)-binding Rossmann-like Domain"/>
    <property type="match status" value="1"/>
</dbReference>
<dbReference type="EMBL" id="BJCC01000028">
    <property type="protein sequence ID" value="GCF95186.1"/>
    <property type="molecule type" value="Genomic_DNA"/>
</dbReference>
<evidence type="ECO:0000256" key="2">
    <source>
        <dbReference type="ARBA" id="ARBA00012400"/>
    </source>
</evidence>
<comment type="caution">
    <text evidence="7">The sequence shown here is derived from an EMBL/GenBank/DDBJ whole genome shotgun (WGS) entry which is preliminary data.</text>
</comment>
<dbReference type="AlphaFoldDB" id="A0A4P5PBR6"/>
<dbReference type="PANTHER" id="PTHR35330">
    <property type="entry name" value="SIROHEME BIOSYNTHESIS PROTEIN MET8"/>
    <property type="match status" value="1"/>
</dbReference>
<dbReference type="InterPro" id="IPR028161">
    <property type="entry name" value="Met8-like"/>
</dbReference>
<proteinExistence type="predicted"/>
<evidence type="ECO:0000256" key="3">
    <source>
        <dbReference type="ARBA" id="ARBA00023002"/>
    </source>
</evidence>
<dbReference type="SUPFAM" id="SSF75615">
    <property type="entry name" value="Siroheme synthase middle domains-like"/>
    <property type="match status" value="1"/>
</dbReference>
<comment type="catalytic activity">
    <reaction evidence="6">
        <text>precorrin-2 + NAD(+) = sirohydrochlorin + NADH + 2 H(+)</text>
        <dbReference type="Rhea" id="RHEA:15613"/>
        <dbReference type="ChEBI" id="CHEBI:15378"/>
        <dbReference type="ChEBI" id="CHEBI:57540"/>
        <dbReference type="ChEBI" id="CHEBI:57945"/>
        <dbReference type="ChEBI" id="CHEBI:58351"/>
        <dbReference type="ChEBI" id="CHEBI:58827"/>
        <dbReference type="EC" id="1.3.1.76"/>
    </reaction>
</comment>
<evidence type="ECO:0000256" key="1">
    <source>
        <dbReference type="ARBA" id="ARBA00005010"/>
    </source>
</evidence>
<keyword evidence="3" id="KW-0560">Oxidoreductase</keyword>
<comment type="pathway">
    <text evidence="1">Porphyrin-containing compound metabolism; siroheme biosynthesis; sirohydrochlorin from precorrin-2: step 1/1.</text>
</comment>
<dbReference type="PANTHER" id="PTHR35330:SF1">
    <property type="entry name" value="SIROHEME BIOSYNTHESIS PROTEIN MET8"/>
    <property type="match status" value="1"/>
</dbReference>
<sequence length="149" mass="16866">MYPIMIDIKQFPVIVFGGGKIATRKVRQLVKEAARPMVIAPDLTEELEDLLRHDKITAQKRPFKAGDTTSYTFVFICTNDSAVNQQILEETTAEQFVNDTTKQERSNFFNLAIVEKKGFKIAISSQGSSPTKTKQLKQKIEKLIENEEA</sequence>
<keyword evidence="5" id="KW-0627">Porphyrin biosynthesis</keyword>
<dbReference type="GO" id="GO:0004325">
    <property type="term" value="F:ferrochelatase activity"/>
    <property type="evidence" value="ECO:0007669"/>
    <property type="project" value="InterPro"/>
</dbReference>
<evidence type="ECO:0000256" key="5">
    <source>
        <dbReference type="ARBA" id="ARBA00023244"/>
    </source>
</evidence>
<dbReference type="GO" id="GO:0043115">
    <property type="term" value="F:precorrin-2 dehydrogenase activity"/>
    <property type="evidence" value="ECO:0007669"/>
    <property type="project" value="UniProtKB-EC"/>
</dbReference>
<name>A0A4P5PBR6_9ENTE</name>
<gene>
    <name evidence="7" type="ORF">NRIC_30770</name>
</gene>
<keyword evidence="8" id="KW-1185">Reference proteome</keyword>
<dbReference type="OrthoDB" id="9773765at2"/>
<evidence type="ECO:0000256" key="6">
    <source>
        <dbReference type="ARBA" id="ARBA00047561"/>
    </source>
</evidence>
<dbReference type="Proteomes" id="UP000290567">
    <property type="component" value="Unassembled WGS sequence"/>
</dbReference>
<dbReference type="NCBIfam" id="TIGR01470">
    <property type="entry name" value="cysG_Nterm"/>
    <property type="match status" value="1"/>
</dbReference>
<dbReference type="InterPro" id="IPR036291">
    <property type="entry name" value="NAD(P)-bd_dom_sf"/>
</dbReference>
<keyword evidence="4" id="KW-0520">NAD</keyword>
<dbReference type="GO" id="GO:0019354">
    <property type="term" value="P:siroheme biosynthetic process"/>
    <property type="evidence" value="ECO:0007669"/>
    <property type="project" value="UniProtKB-UniPathway"/>
</dbReference>
<protein>
    <recommendedName>
        <fullName evidence="2">precorrin-2 dehydrogenase</fullName>
        <ecNumber evidence="2">1.3.1.76</ecNumber>
    </recommendedName>
</protein>
<evidence type="ECO:0000313" key="8">
    <source>
        <dbReference type="Proteomes" id="UP000290567"/>
    </source>
</evidence>
<dbReference type="EC" id="1.3.1.76" evidence="2"/>
<evidence type="ECO:0000313" key="7">
    <source>
        <dbReference type="EMBL" id="GCF95186.1"/>
    </source>
</evidence>
<evidence type="ECO:0000256" key="4">
    <source>
        <dbReference type="ARBA" id="ARBA00023027"/>
    </source>
</evidence>
<dbReference type="RefSeq" id="WP_146623585.1">
    <property type="nucleotide sequence ID" value="NZ_BJCC01000028.1"/>
</dbReference>
<reference evidence="8" key="1">
    <citation type="submission" date="2019-02" db="EMBL/GenBank/DDBJ databases">
        <title>Draft genome sequence of Enterococcus sp. Gos25-1.</title>
        <authorList>
            <person name="Tanaka N."/>
            <person name="Shiwa Y."/>
            <person name="Fujita N."/>
        </authorList>
    </citation>
    <scope>NUCLEOTIDE SEQUENCE [LARGE SCALE GENOMIC DNA]</scope>
    <source>
        <strain evidence="8">Gos25-1</strain>
    </source>
</reference>
<dbReference type="Pfam" id="PF13241">
    <property type="entry name" value="NAD_binding_7"/>
    <property type="match status" value="1"/>
</dbReference>
<dbReference type="SUPFAM" id="SSF51735">
    <property type="entry name" value="NAD(P)-binding Rossmann-fold domains"/>
    <property type="match status" value="1"/>
</dbReference>
<dbReference type="InterPro" id="IPR006367">
    <property type="entry name" value="Sirohaem_synthase_N"/>
</dbReference>